<organism evidence="2 3">
    <name type="scientific">Batillaria attramentaria</name>
    <dbReference type="NCBI Taxonomy" id="370345"/>
    <lineage>
        <taxon>Eukaryota</taxon>
        <taxon>Metazoa</taxon>
        <taxon>Spiralia</taxon>
        <taxon>Lophotrochozoa</taxon>
        <taxon>Mollusca</taxon>
        <taxon>Gastropoda</taxon>
        <taxon>Caenogastropoda</taxon>
        <taxon>Sorbeoconcha</taxon>
        <taxon>Cerithioidea</taxon>
        <taxon>Batillariidae</taxon>
        <taxon>Batillaria</taxon>
    </lineage>
</organism>
<sequence length="252" mass="29022">MVHSDYLFCQSLSVSPFRIGWPQRSIKAYTSVHYNDDGKVACLADNGGEAMAGSIMGTSYTSMNEWLHLPVSTAKPVTRTFSDWRELRPEEDEELPEEEKYPNLPRPQGPEDSYKRTYDDLTQQIAYRWPNPGSPRFREGRIGGTWRHIKEVLGHSGSRVVFIDGLVSVYDDQKFTQKLQAQLPYRPHIRPLYANNTTEIATPRESLSKQALLPEVAPASSVIRDPNVRRKLELQDRFDRSRRGFYAFKKQK</sequence>
<keyword evidence="3" id="KW-1185">Reference proteome</keyword>
<evidence type="ECO:0000313" key="3">
    <source>
        <dbReference type="Proteomes" id="UP001519460"/>
    </source>
</evidence>
<comment type="caution">
    <text evidence="2">The sequence shown here is derived from an EMBL/GenBank/DDBJ whole genome shotgun (WGS) entry which is preliminary data.</text>
</comment>
<reference evidence="2 3" key="1">
    <citation type="journal article" date="2023" name="Sci. Data">
        <title>Genome assembly of the Korean intertidal mud-creeper Batillaria attramentaria.</title>
        <authorList>
            <person name="Patra A.K."/>
            <person name="Ho P.T."/>
            <person name="Jun S."/>
            <person name="Lee S.J."/>
            <person name="Kim Y."/>
            <person name="Won Y.J."/>
        </authorList>
    </citation>
    <scope>NUCLEOTIDE SEQUENCE [LARGE SCALE GENOMIC DNA]</scope>
    <source>
        <strain evidence="2">Wonlab-2016</strain>
    </source>
</reference>
<evidence type="ECO:0000256" key="1">
    <source>
        <dbReference type="SAM" id="MobiDB-lite"/>
    </source>
</evidence>
<dbReference type="AlphaFoldDB" id="A0ABD0JK77"/>
<evidence type="ECO:0000313" key="2">
    <source>
        <dbReference type="EMBL" id="KAK7475254.1"/>
    </source>
</evidence>
<gene>
    <name evidence="2" type="ORF">BaRGS_00033485</name>
</gene>
<name>A0ABD0JK77_9CAEN</name>
<feature type="region of interest" description="Disordered" evidence="1">
    <location>
        <begin position="87"/>
        <end position="115"/>
    </location>
</feature>
<proteinExistence type="predicted"/>
<dbReference type="EMBL" id="JACVVK020000411">
    <property type="protein sequence ID" value="KAK7475254.1"/>
    <property type="molecule type" value="Genomic_DNA"/>
</dbReference>
<accession>A0ABD0JK77</accession>
<dbReference type="Proteomes" id="UP001519460">
    <property type="component" value="Unassembled WGS sequence"/>
</dbReference>
<protein>
    <submittedName>
        <fullName evidence="2">Uncharacterized protein</fullName>
    </submittedName>
</protein>